<dbReference type="InterPro" id="IPR025455">
    <property type="entry name" value="DUF4276"/>
</dbReference>
<dbReference type="RefSeq" id="WP_073398556.1">
    <property type="nucleotide sequence ID" value="NZ_FQTV01000001.1"/>
</dbReference>
<evidence type="ECO:0008006" key="3">
    <source>
        <dbReference type="Google" id="ProtNLM"/>
    </source>
</evidence>
<reference evidence="1 2" key="1">
    <citation type="submission" date="2016-11" db="EMBL/GenBank/DDBJ databases">
        <authorList>
            <person name="Jaros S."/>
            <person name="Januszkiewicz K."/>
            <person name="Wedrychowicz H."/>
        </authorList>
    </citation>
    <scope>NUCLEOTIDE SEQUENCE [LARGE SCALE GENOMIC DNA]</scope>
    <source>
        <strain evidence="1 2">DSM 26991</strain>
    </source>
</reference>
<protein>
    <recommendedName>
        <fullName evidence="3">DUF4276 domain-containing protein</fullName>
    </recommendedName>
</protein>
<dbReference type="AlphaFoldDB" id="A0A1M4SG18"/>
<dbReference type="Pfam" id="PF14103">
    <property type="entry name" value="DUF4276"/>
    <property type="match status" value="1"/>
</dbReference>
<name>A0A1M4SG18_9BACE</name>
<sequence>MRRLYIIVEGQTEQEFVSQTLAPYFQSQDIYNITPILIHTSKTGKGGFVNYEHLKNDVTRLLSSEKDIIVSTFVDFFRIPTSVPKYEDSMRLNCDNDKVESLEQAMFESISDTRFIPYIQLHEFEALLFSSNKGFEGYCEEHVHKQTKLIVDDYENPEDINSSPETAPSKRLLKINPDYDKVLEGNLIALEVGINSMLDRCPRFREWVEILVAEVKK</sequence>
<dbReference type="Proteomes" id="UP000184509">
    <property type="component" value="Unassembled WGS sequence"/>
</dbReference>
<dbReference type="EMBL" id="FQTV01000001">
    <property type="protein sequence ID" value="SHE31151.1"/>
    <property type="molecule type" value="Genomic_DNA"/>
</dbReference>
<organism evidence="1 2">
    <name type="scientific">Bacteroides luti</name>
    <dbReference type="NCBI Taxonomy" id="1297750"/>
    <lineage>
        <taxon>Bacteria</taxon>
        <taxon>Pseudomonadati</taxon>
        <taxon>Bacteroidota</taxon>
        <taxon>Bacteroidia</taxon>
        <taxon>Bacteroidales</taxon>
        <taxon>Bacteroidaceae</taxon>
        <taxon>Bacteroides</taxon>
    </lineage>
</organism>
<dbReference type="STRING" id="1297750.SAMN05444405_10191"/>
<evidence type="ECO:0000313" key="2">
    <source>
        <dbReference type="Proteomes" id="UP000184509"/>
    </source>
</evidence>
<dbReference type="OrthoDB" id="9801478at2"/>
<proteinExistence type="predicted"/>
<keyword evidence="2" id="KW-1185">Reference proteome</keyword>
<gene>
    <name evidence="1" type="ORF">SAMN05444405_10191</name>
</gene>
<accession>A0A1M4SG18</accession>
<evidence type="ECO:0000313" key="1">
    <source>
        <dbReference type="EMBL" id="SHE31151.1"/>
    </source>
</evidence>